<evidence type="ECO:0000256" key="1">
    <source>
        <dbReference type="SAM" id="Coils"/>
    </source>
</evidence>
<feature type="coiled-coil region" evidence="1">
    <location>
        <begin position="5"/>
        <end position="52"/>
    </location>
</feature>
<evidence type="ECO:0000313" key="4">
    <source>
        <dbReference type="Proteomes" id="UP001303046"/>
    </source>
</evidence>
<feature type="region of interest" description="Disordered" evidence="2">
    <location>
        <begin position="71"/>
        <end position="99"/>
    </location>
</feature>
<organism evidence="3 4">
    <name type="scientific">Necator americanus</name>
    <name type="common">Human hookworm</name>
    <dbReference type="NCBI Taxonomy" id="51031"/>
    <lineage>
        <taxon>Eukaryota</taxon>
        <taxon>Metazoa</taxon>
        <taxon>Ecdysozoa</taxon>
        <taxon>Nematoda</taxon>
        <taxon>Chromadorea</taxon>
        <taxon>Rhabditida</taxon>
        <taxon>Rhabditina</taxon>
        <taxon>Rhabditomorpha</taxon>
        <taxon>Strongyloidea</taxon>
        <taxon>Ancylostomatidae</taxon>
        <taxon>Bunostominae</taxon>
        <taxon>Necator</taxon>
    </lineage>
</organism>
<dbReference type="EMBL" id="JAVFWL010000006">
    <property type="protein sequence ID" value="KAK6764569.1"/>
    <property type="molecule type" value="Genomic_DNA"/>
</dbReference>
<keyword evidence="4" id="KW-1185">Reference proteome</keyword>
<comment type="caution">
    <text evidence="3">The sequence shown here is derived from an EMBL/GenBank/DDBJ whole genome shotgun (WGS) entry which is preliminary data.</text>
</comment>
<gene>
    <name evidence="3" type="primary">Necator_chrX.g24933</name>
    <name evidence="3" type="ORF">RB195_024768</name>
</gene>
<evidence type="ECO:0000313" key="3">
    <source>
        <dbReference type="EMBL" id="KAK6764569.1"/>
    </source>
</evidence>
<protein>
    <submittedName>
        <fullName evidence="3">Uncharacterized protein</fullName>
    </submittedName>
</protein>
<feature type="compositionally biased region" description="Polar residues" evidence="2">
    <location>
        <begin position="79"/>
        <end position="98"/>
    </location>
</feature>
<reference evidence="3 4" key="1">
    <citation type="submission" date="2023-08" db="EMBL/GenBank/DDBJ databases">
        <title>A Necator americanus chromosomal reference genome.</title>
        <authorList>
            <person name="Ilik V."/>
            <person name="Petrzelkova K.J."/>
            <person name="Pardy F."/>
            <person name="Fuh T."/>
            <person name="Niatou-Singa F.S."/>
            <person name="Gouil Q."/>
            <person name="Baker L."/>
            <person name="Ritchie M.E."/>
            <person name="Jex A.R."/>
            <person name="Gazzola D."/>
            <person name="Li H."/>
            <person name="Toshio Fujiwara R."/>
            <person name="Zhan B."/>
            <person name="Aroian R.V."/>
            <person name="Pafco B."/>
            <person name="Schwarz E.M."/>
        </authorList>
    </citation>
    <scope>NUCLEOTIDE SEQUENCE [LARGE SCALE GENOMIC DNA]</scope>
    <source>
        <strain evidence="3 4">Aroian</strain>
        <tissue evidence="3">Whole animal</tissue>
    </source>
</reference>
<dbReference type="Proteomes" id="UP001303046">
    <property type="component" value="Unassembled WGS sequence"/>
</dbReference>
<evidence type="ECO:0000256" key="2">
    <source>
        <dbReference type="SAM" id="MobiDB-lite"/>
    </source>
</evidence>
<accession>A0ABR1EPK5</accession>
<proteinExistence type="predicted"/>
<keyword evidence="1" id="KW-0175">Coiled coil</keyword>
<name>A0ABR1EPK5_NECAM</name>
<sequence length="130" mass="14990">MEYNDSRTKDNKKELEKEFEEIESETKLTDIIARANEMIFKLEARATEATNQADKFARKLGIKLHRKQPIVTHLEDANNRSPQTGSARTGTDQNNDETFSPDDVIQRIILILAEMRSKKSSYVEFSNQVK</sequence>